<dbReference type="PANTHER" id="PTHR39174">
    <property type="entry name" value="INNER MEMBRANE PROTEIN-RELATED"/>
    <property type="match status" value="1"/>
</dbReference>
<sequence length="97" mass="11413">MKSEKQRHLALDRQAKREALWAILLAFGYFVWWYCSAYIFSAPQGEQQLPQLYWGMPLWFLLSCVLGPLIFTALCALMVKYLYKDVDLNSYGDDQHE</sequence>
<dbReference type="EMBL" id="POSK01000011">
    <property type="protein sequence ID" value="PNI03361.1"/>
    <property type="molecule type" value="Genomic_DNA"/>
</dbReference>
<evidence type="ECO:0000313" key="2">
    <source>
        <dbReference type="EMBL" id="PNI03361.1"/>
    </source>
</evidence>
<dbReference type="AlphaFoldDB" id="A0A2J8HYM7"/>
<protein>
    <submittedName>
        <fullName evidence="2">DUF997 domain-containing protein</fullName>
    </submittedName>
</protein>
<gene>
    <name evidence="2" type="ORF">C1N32_15990</name>
</gene>
<reference evidence="2 3" key="1">
    <citation type="submission" date="2018-01" db="EMBL/GenBank/DDBJ databases">
        <title>Draft genome sequences of six Vibrio diazotrophicus strains isolated from deep-sea sediments of the Baltic Sea.</title>
        <authorList>
            <person name="Castillo D."/>
            <person name="Vandieken V."/>
            <person name="Chiang O."/>
            <person name="Middelboe M."/>
        </authorList>
    </citation>
    <scope>NUCLEOTIDE SEQUENCE [LARGE SCALE GENOMIC DNA]</scope>
    <source>
        <strain evidence="2 3">60.27F</strain>
    </source>
</reference>
<dbReference type="RefSeq" id="WP_102966743.1">
    <property type="nucleotide sequence ID" value="NZ_POSK01000011.1"/>
</dbReference>
<evidence type="ECO:0000256" key="1">
    <source>
        <dbReference type="SAM" id="Phobius"/>
    </source>
</evidence>
<keyword evidence="1" id="KW-0472">Membrane</keyword>
<comment type="caution">
    <text evidence="2">The sequence shown here is derived from an EMBL/GenBank/DDBJ whole genome shotgun (WGS) entry which is preliminary data.</text>
</comment>
<proteinExistence type="predicted"/>
<keyword evidence="1" id="KW-0812">Transmembrane</keyword>
<feature type="transmembrane region" description="Helical" evidence="1">
    <location>
        <begin position="60"/>
        <end position="83"/>
    </location>
</feature>
<evidence type="ECO:0000313" key="3">
    <source>
        <dbReference type="Proteomes" id="UP000236449"/>
    </source>
</evidence>
<accession>A0A2J8HYM7</accession>
<dbReference type="Proteomes" id="UP000236449">
    <property type="component" value="Unassembled WGS sequence"/>
</dbReference>
<feature type="transmembrane region" description="Helical" evidence="1">
    <location>
        <begin position="20"/>
        <end position="40"/>
    </location>
</feature>
<dbReference type="OrthoDB" id="7062456at2"/>
<dbReference type="PANTHER" id="PTHR39174:SF1">
    <property type="entry name" value="INNER MEMBRANE PROTEIN"/>
    <property type="match status" value="1"/>
</dbReference>
<organism evidence="2 3">
    <name type="scientific">Vibrio diazotrophicus</name>
    <dbReference type="NCBI Taxonomy" id="685"/>
    <lineage>
        <taxon>Bacteria</taxon>
        <taxon>Pseudomonadati</taxon>
        <taxon>Pseudomonadota</taxon>
        <taxon>Gammaproteobacteria</taxon>
        <taxon>Vibrionales</taxon>
        <taxon>Vibrionaceae</taxon>
        <taxon>Vibrio</taxon>
    </lineage>
</organism>
<name>A0A2J8HYM7_VIBDI</name>
<keyword evidence="1" id="KW-1133">Transmembrane helix</keyword>
<dbReference type="Pfam" id="PF06196">
    <property type="entry name" value="DUF997"/>
    <property type="match status" value="1"/>
</dbReference>
<dbReference type="InterPro" id="IPR010398">
    <property type="entry name" value="DUF997"/>
</dbReference>